<evidence type="ECO:0000256" key="5">
    <source>
        <dbReference type="ARBA" id="ARBA00022737"/>
    </source>
</evidence>
<evidence type="ECO:0000256" key="3">
    <source>
        <dbReference type="ARBA" id="ARBA00022448"/>
    </source>
</evidence>
<feature type="domain" description="Acyl-CoA thioesterase-like N-terminal HotDog" evidence="11">
    <location>
        <begin position="206"/>
        <end position="272"/>
    </location>
</feature>
<evidence type="ECO:0000256" key="1">
    <source>
        <dbReference type="ARBA" id="ARBA00004141"/>
    </source>
</evidence>
<sequence>MLSVKENLDWAFTSSGRVRYDTSFQFLALQIKLLYCEFAALLPKVHIAFDNGLSLWLVIHNFPDWAEVSGSDTSEKENRSELQLKQYDYFGYGTGGSTHQANVVALSKLICLVLPDGYNNLLQPKSIWNAEGIPEDFSLVEHILHLEPLDVDIFRGFTLPDAPSFGQVFGGQSVTISFDRCRSLSGGIGLAMAREEEVSREKREKALAAASKTVDCLKLAHSLHVNFIVAGDVHSPIIYQVHRARDGKSFATRRVDARQRGIVMFTLLCSFQKEEAGFEHQEVLMPNVPGPEMLLSMEELRERRITDPRLPICVVAYASDIVFSGVSLNPHRRKGLRTSSLSLDHSVWFHRPVRADDWLLYVIESPCASGGRGFVTGQMFNRKGEKYALRTHAKGSALSETKSPIQGASTAKFVSEVARIWDYAGDPAVFHSNESLKYHDPLQKEYNTRCYSGRQRKQKPTSTRNGSACNGLEPKSSLTSAVKSYLEEVKCIKKQLLLAACNRYVANSFIWKHVWLIGSHSHIGNDKAKRNSAAAELHDASCDKSTNLVGNDLQISGIAGLYRGITTNIASSALISAIYTFTYESVKGALLPILPKEYHSVAHCFAGGCSSIATSLIFTPSERIKQQMQVGSQYQDCWNAFIGCFEKGGLPSLYAGWKAVLCRNIPHSIIKFYTYENLKLLCLVSAKPNSGLSTLQTLLCGGIAGSTAALFTTPFDVVKTKLQTQLLCGGIAGSTAALFTTPFDVVKTKLQTQAPGTIGKYSGVLHALQEIVRQEGFQGLYRGVTPRLAMYISQGALFFASYEFLKVVFALQVPQSHVQVIHNQQNADYSKLRSEQTEVINQILWLIRN</sequence>
<dbReference type="InterPro" id="IPR018108">
    <property type="entry name" value="MCP_transmembrane"/>
</dbReference>
<evidence type="ECO:0000259" key="10">
    <source>
        <dbReference type="Pfam" id="PF02551"/>
    </source>
</evidence>
<keyword evidence="5" id="KW-0677">Repeat</keyword>
<dbReference type="PANTHER" id="PTHR45667">
    <property type="entry name" value="S-ADENOSYLMETHIONINE MITOCHONDRIAL CARRIER PROTEIN"/>
    <property type="match status" value="1"/>
</dbReference>
<dbReference type="InterPro" id="IPR029069">
    <property type="entry name" value="HotDog_dom_sf"/>
</dbReference>
<dbReference type="Pfam" id="PF13622">
    <property type="entry name" value="4HBT_3"/>
    <property type="match status" value="1"/>
</dbReference>
<evidence type="ECO:0000313" key="13">
    <source>
        <dbReference type="Proteomes" id="UP000317650"/>
    </source>
</evidence>
<dbReference type="Gene3D" id="1.50.40.10">
    <property type="entry name" value="Mitochondrial carrier domain"/>
    <property type="match status" value="2"/>
</dbReference>
<dbReference type="PROSITE" id="PS50920">
    <property type="entry name" value="SOLCAR"/>
    <property type="match status" value="2"/>
</dbReference>
<feature type="region of interest" description="Disordered" evidence="9">
    <location>
        <begin position="449"/>
        <end position="470"/>
    </location>
</feature>
<dbReference type="CDD" id="cd03444">
    <property type="entry name" value="Thioesterase_II_repeat1"/>
    <property type="match status" value="1"/>
</dbReference>
<dbReference type="Proteomes" id="UP000317650">
    <property type="component" value="Chromosome 8"/>
</dbReference>
<dbReference type="CDD" id="cd03445">
    <property type="entry name" value="Thioesterase_II_repeat2"/>
    <property type="match status" value="1"/>
</dbReference>
<dbReference type="InterPro" id="IPR023395">
    <property type="entry name" value="MCP_dom_sf"/>
</dbReference>
<comment type="similarity">
    <text evidence="2">Belongs to the mitochondrial carrier (TC 2.A.29) family.</text>
</comment>
<name>A0A4V4H8U8_MUSBA</name>
<evidence type="ECO:0000256" key="6">
    <source>
        <dbReference type="ARBA" id="ARBA00022989"/>
    </source>
</evidence>
<gene>
    <name evidence="12" type="ORF">C4D60_Mb08t10770</name>
</gene>
<feature type="domain" description="Acyl-CoA thioesterase 2 C-terminal" evidence="10">
    <location>
        <begin position="306"/>
        <end position="385"/>
    </location>
</feature>
<feature type="repeat" description="Solcar" evidence="8">
    <location>
        <begin position="598"/>
        <end position="681"/>
    </location>
</feature>
<reference evidence="12 13" key="1">
    <citation type="journal article" date="2019" name="Nat. Plants">
        <title>Genome sequencing of Musa balbisiana reveals subgenome evolution and function divergence in polyploid bananas.</title>
        <authorList>
            <person name="Yao X."/>
        </authorList>
    </citation>
    <scope>NUCLEOTIDE SEQUENCE [LARGE SCALE GENOMIC DNA]</scope>
    <source>
        <strain evidence="13">cv. DH-PKW</strain>
        <tissue evidence="12">Leaves</tissue>
    </source>
</reference>
<dbReference type="Gene3D" id="2.40.160.210">
    <property type="entry name" value="Acyl-CoA thioesterase, double hotdog domain"/>
    <property type="match status" value="2"/>
</dbReference>
<keyword evidence="4 8" id="KW-0812">Transmembrane</keyword>
<proteinExistence type="inferred from homology"/>
<evidence type="ECO:0000256" key="2">
    <source>
        <dbReference type="ARBA" id="ARBA00006375"/>
    </source>
</evidence>
<comment type="caution">
    <text evidence="12">The sequence shown here is derived from an EMBL/GenBank/DDBJ whole genome shotgun (WGS) entry which is preliminary data.</text>
</comment>
<comment type="subcellular location">
    <subcellularLocation>
        <location evidence="1">Membrane</location>
        <topology evidence="1">Multi-pass membrane protein</topology>
    </subcellularLocation>
</comment>
<feature type="repeat" description="Solcar" evidence="8">
    <location>
        <begin position="720"/>
        <end position="808"/>
    </location>
</feature>
<dbReference type="AlphaFoldDB" id="A0A4V4H8U8"/>
<accession>A0A4V4H8U8</accession>
<dbReference type="SUPFAM" id="SSF103506">
    <property type="entry name" value="Mitochondrial carrier"/>
    <property type="match status" value="2"/>
</dbReference>
<evidence type="ECO:0000259" key="11">
    <source>
        <dbReference type="Pfam" id="PF13622"/>
    </source>
</evidence>
<evidence type="ECO:0000256" key="7">
    <source>
        <dbReference type="ARBA" id="ARBA00023136"/>
    </source>
</evidence>
<evidence type="ECO:0000256" key="9">
    <source>
        <dbReference type="SAM" id="MobiDB-lite"/>
    </source>
</evidence>
<dbReference type="InterPro" id="IPR025652">
    <property type="entry name" value="TesB_C"/>
</dbReference>
<dbReference type="InterPro" id="IPR042171">
    <property type="entry name" value="Acyl-CoA_hotdog"/>
</dbReference>
<dbReference type="Pfam" id="PF00153">
    <property type="entry name" value="Mito_carr"/>
    <property type="match status" value="2"/>
</dbReference>
<protein>
    <submittedName>
        <fullName evidence="12">Uncharacterized protein</fullName>
    </submittedName>
</protein>
<organism evidence="12 13">
    <name type="scientific">Musa balbisiana</name>
    <name type="common">Banana</name>
    <dbReference type="NCBI Taxonomy" id="52838"/>
    <lineage>
        <taxon>Eukaryota</taxon>
        <taxon>Viridiplantae</taxon>
        <taxon>Streptophyta</taxon>
        <taxon>Embryophyta</taxon>
        <taxon>Tracheophyta</taxon>
        <taxon>Spermatophyta</taxon>
        <taxon>Magnoliopsida</taxon>
        <taxon>Liliopsida</taxon>
        <taxon>Zingiberales</taxon>
        <taxon>Musaceae</taxon>
        <taxon>Musa</taxon>
    </lineage>
</organism>
<dbReference type="EMBL" id="PYDT01000002">
    <property type="protein sequence ID" value="THU69095.1"/>
    <property type="molecule type" value="Genomic_DNA"/>
</dbReference>
<keyword evidence="6" id="KW-1133">Transmembrane helix</keyword>
<evidence type="ECO:0000313" key="12">
    <source>
        <dbReference type="EMBL" id="THU69095.1"/>
    </source>
</evidence>
<keyword evidence="3" id="KW-0813">Transport</keyword>
<dbReference type="GO" id="GO:0016020">
    <property type="term" value="C:membrane"/>
    <property type="evidence" value="ECO:0007669"/>
    <property type="project" value="UniProtKB-SubCell"/>
</dbReference>
<evidence type="ECO:0000256" key="8">
    <source>
        <dbReference type="PROSITE-ProRule" id="PRU00282"/>
    </source>
</evidence>
<keyword evidence="13" id="KW-1185">Reference proteome</keyword>
<dbReference type="Pfam" id="PF02551">
    <property type="entry name" value="Acyl_CoA_thio"/>
    <property type="match status" value="1"/>
</dbReference>
<dbReference type="SUPFAM" id="SSF54637">
    <property type="entry name" value="Thioesterase/thiol ester dehydrase-isomerase"/>
    <property type="match status" value="2"/>
</dbReference>
<evidence type="ECO:0000256" key="4">
    <source>
        <dbReference type="ARBA" id="ARBA00022692"/>
    </source>
</evidence>
<dbReference type="InterPro" id="IPR049449">
    <property type="entry name" value="TesB_ACOT8-like_N"/>
</dbReference>
<keyword evidence="7 8" id="KW-0472">Membrane</keyword>